<keyword evidence="2" id="KW-0408">Iron</keyword>
<dbReference type="Proteomes" id="UP000685013">
    <property type="component" value="Chromosome 5"/>
</dbReference>
<feature type="domain" description="Fe2OG dioxygenase" evidence="3">
    <location>
        <begin position="251"/>
        <end position="353"/>
    </location>
</feature>
<keyword evidence="1" id="KW-0378">Hydrolase</keyword>
<keyword evidence="2" id="KW-0560">Oxidoreductase</keyword>
<dbReference type="PROSITE" id="PS51471">
    <property type="entry name" value="FE2OG_OXY"/>
    <property type="match status" value="1"/>
</dbReference>
<reference evidence="4 5" key="1">
    <citation type="journal article" date="2021" name="Hortic Res">
        <title>The domestication of Cucurbita argyrosperma as revealed by the genome of its wild relative.</title>
        <authorList>
            <person name="Barrera-Redondo J."/>
            <person name="Sanchez-de la Vega G."/>
            <person name="Aguirre-Liguori J.A."/>
            <person name="Castellanos-Morales G."/>
            <person name="Gutierrez-Guerrero Y.T."/>
            <person name="Aguirre-Dugua X."/>
            <person name="Aguirre-Planter E."/>
            <person name="Tenaillon M.I."/>
            <person name="Lira-Saade R."/>
            <person name="Eguiarte L.E."/>
        </authorList>
    </citation>
    <scope>NUCLEOTIDE SEQUENCE [LARGE SCALE GENOMIC DNA]</scope>
    <source>
        <strain evidence="4">JBR-2021</strain>
    </source>
</reference>
<evidence type="ECO:0000256" key="2">
    <source>
        <dbReference type="RuleBase" id="RU003682"/>
    </source>
</evidence>
<dbReference type="InterPro" id="IPR001261">
    <property type="entry name" value="ArgE/DapE_CS"/>
</dbReference>
<keyword evidence="5" id="KW-1185">Reference proteome</keyword>
<sequence length="400" mass="45146">MDSLLVHYLLRARYLKSRCKVTVHQQSSQKEFSCRRYVISQGRCTTKRGKGYLNMDKLPAVGLLTPLDLSTVDAVPESHVWPHLDESSQKFESDKTVSIPVVDFNDDNVLELIGKACEEWGMFQLINHGIPKTLTAETEEVARCLFALPKSQKMKALNVPGTANGYCMARLTKHHDKMMWHEGFTVIGSPVDDFKKLWPSDYQPFCDKMEEYQLKMKALADKLISLIFKFLGISDEDMVKKLSYIDPATGKPHLALRLNSFPPCPEPSKVIGLAAHTDTSLFTMLHQARREGLQILNEKDGWLPLAPRSDALIINVGDFLQIISNGRFHSVPHRVMIRETEKTTMSMAYFFHPPGHLHVAPYCKPLSETLQTPIYKGVNVKEYFVIKAKASGKGIAALTI</sequence>
<proteinExistence type="inferred from homology"/>
<feature type="non-terminal residue" evidence="4">
    <location>
        <position position="1"/>
    </location>
</feature>
<keyword evidence="2" id="KW-0479">Metal-binding</keyword>
<protein>
    <submittedName>
        <fullName evidence="4">Gibberellin 3-beta-dioxygenase 1</fullName>
    </submittedName>
</protein>
<gene>
    <name evidence="4" type="primary">LE</name>
    <name evidence="4" type="ORF">SDJN03_08610</name>
</gene>
<evidence type="ECO:0000313" key="5">
    <source>
        <dbReference type="Proteomes" id="UP000685013"/>
    </source>
</evidence>
<dbReference type="GO" id="GO:0046872">
    <property type="term" value="F:metal ion binding"/>
    <property type="evidence" value="ECO:0007669"/>
    <property type="project" value="UniProtKB-KW"/>
</dbReference>
<evidence type="ECO:0000256" key="1">
    <source>
        <dbReference type="ARBA" id="ARBA00022801"/>
    </source>
</evidence>
<dbReference type="InterPro" id="IPR044861">
    <property type="entry name" value="IPNS-like_FE2OG_OXY"/>
</dbReference>
<dbReference type="GO" id="GO:0016491">
    <property type="term" value="F:oxidoreductase activity"/>
    <property type="evidence" value="ECO:0007669"/>
    <property type="project" value="UniProtKB-KW"/>
</dbReference>
<dbReference type="Pfam" id="PF14226">
    <property type="entry name" value="DIOX_N"/>
    <property type="match status" value="1"/>
</dbReference>
<dbReference type="PROSITE" id="PS00758">
    <property type="entry name" value="ARGE_DAPE_CPG2_1"/>
    <property type="match status" value="1"/>
</dbReference>
<name>A0AAV6NLI6_9ROSI</name>
<dbReference type="InterPro" id="IPR026992">
    <property type="entry name" value="DIOX_N"/>
</dbReference>
<evidence type="ECO:0000259" key="3">
    <source>
        <dbReference type="PROSITE" id="PS51471"/>
    </source>
</evidence>
<comment type="caution">
    <text evidence="4">The sequence shown here is derived from an EMBL/GenBank/DDBJ whole genome shotgun (WGS) entry which is preliminary data.</text>
</comment>
<dbReference type="Pfam" id="PF03171">
    <property type="entry name" value="2OG-FeII_Oxy"/>
    <property type="match status" value="1"/>
</dbReference>
<dbReference type="InterPro" id="IPR005123">
    <property type="entry name" value="Oxoglu/Fe-dep_dioxygenase_dom"/>
</dbReference>
<evidence type="ECO:0000313" key="4">
    <source>
        <dbReference type="EMBL" id="KAG6598832.1"/>
    </source>
</evidence>
<accession>A0AAV6NLI6</accession>
<dbReference type="PANTHER" id="PTHR47990">
    <property type="entry name" value="2-OXOGLUTARATE (2OG) AND FE(II)-DEPENDENT OXYGENASE SUPERFAMILY PROTEIN-RELATED"/>
    <property type="match status" value="1"/>
</dbReference>
<dbReference type="AlphaFoldDB" id="A0AAV6NLI6"/>
<dbReference type="InterPro" id="IPR050231">
    <property type="entry name" value="Iron_ascorbate_oxido_reductase"/>
</dbReference>
<comment type="similarity">
    <text evidence="2">Belongs to the iron/ascorbate-dependent oxidoreductase family.</text>
</comment>
<dbReference type="EMBL" id="JAGKQH010000005">
    <property type="protein sequence ID" value="KAG6598832.1"/>
    <property type="molecule type" value="Genomic_DNA"/>
</dbReference>
<organism evidence="4 5">
    <name type="scientific">Cucurbita argyrosperma subsp. sororia</name>
    <dbReference type="NCBI Taxonomy" id="37648"/>
    <lineage>
        <taxon>Eukaryota</taxon>
        <taxon>Viridiplantae</taxon>
        <taxon>Streptophyta</taxon>
        <taxon>Embryophyta</taxon>
        <taxon>Tracheophyta</taxon>
        <taxon>Spermatophyta</taxon>
        <taxon>Magnoliopsida</taxon>
        <taxon>eudicotyledons</taxon>
        <taxon>Gunneridae</taxon>
        <taxon>Pentapetalae</taxon>
        <taxon>rosids</taxon>
        <taxon>fabids</taxon>
        <taxon>Cucurbitales</taxon>
        <taxon>Cucurbitaceae</taxon>
        <taxon>Cucurbiteae</taxon>
        <taxon>Cucurbita</taxon>
    </lineage>
</organism>